<feature type="compositionally biased region" description="Low complexity" evidence="1">
    <location>
        <begin position="25"/>
        <end position="41"/>
    </location>
</feature>
<accession>A0A0B4CP38</accession>
<protein>
    <submittedName>
        <fullName evidence="3">Uncharacterized protein</fullName>
    </submittedName>
</protein>
<dbReference type="RefSeq" id="WP_039246010.1">
    <property type="nucleotide sequence ID" value="NZ_JWSY01000012.1"/>
</dbReference>
<feature type="chain" id="PRO_5002102182" evidence="2">
    <location>
        <begin position="22"/>
        <end position="163"/>
    </location>
</feature>
<dbReference type="AlphaFoldDB" id="A0A0B4CP38"/>
<evidence type="ECO:0000256" key="1">
    <source>
        <dbReference type="SAM" id="MobiDB-lite"/>
    </source>
</evidence>
<name>A0A0B4CP38_9CAUL</name>
<gene>
    <name evidence="3" type="ORF">RM53_08815</name>
</gene>
<organism evidence="3 4">
    <name type="scientific">Brevundimonas nasdae</name>
    <dbReference type="NCBI Taxonomy" id="172043"/>
    <lineage>
        <taxon>Bacteria</taxon>
        <taxon>Pseudomonadati</taxon>
        <taxon>Pseudomonadota</taxon>
        <taxon>Alphaproteobacteria</taxon>
        <taxon>Caulobacterales</taxon>
        <taxon>Caulobacteraceae</taxon>
        <taxon>Brevundimonas</taxon>
    </lineage>
</organism>
<evidence type="ECO:0000313" key="3">
    <source>
        <dbReference type="EMBL" id="KIC58222.1"/>
    </source>
</evidence>
<dbReference type="Proteomes" id="UP000031166">
    <property type="component" value="Unassembled WGS sequence"/>
</dbReference>
<proteinExistence type="predicted"/>
<dbReference type="STRING" id="172043.RM53_08815"/>
<feature type="signal peptide" evidence="2">
    <location>
        <begin position="1"/>
        <end position="21"/>
    </location>
</feature>
<sequence>MIRTLLAATAVLSLSAAVVQAQTPSQTPAPAAPQSAQQGGPADVGLLPGAELSPDCGGLNNLTGRAWCVTAQLGQIGALADAYIADLETKNWLAAGGDDNRVVFIKRREAGGCDGLQMVAFYDTTKTAVAELPGYLGFATIPGDVCAATAAATPPAAAGSPQQ</sequence>
<keyword evidence="2" id="KW-0732">Signal</keyword>
<dbReference type="EMBL" id="JWSY01000012">
    <property type="protein sequence ID" value="KIC58222.1"/>
    <property type="molecule type" value="Genomic_DNA"/>
</dbReference>
<feature type="region of interest" description="Disordered" evidence="1">
    <location>
        <begin position="25"/>
        <end position="44"/>
    </location>
</feature>
<evidence type="ECO:0000256" key="2">
    <source>
        <dbReference type="SAM" id="SignalP"/>
    </source>
</evidence>
<comment type="caution">
    <text evidence="3">The sequence shown here is derived from an EMBL/GenBank/DDBJ whole genome shotgun (WGS) entry which is preliminary data.</text>
</comment>
<evidence type="ECO:0000313" key="4">
    <source>
        <dbReference type="Proteomes" id="UP000031166"/>
    </source>
</evidence>
<reference evidence="3 4" key="1">
    <citation type="submission" date="2014-12" db="EMBL/GenBank/DDBJ databases">
        <title>Genome sequencing of Brevundimonas nasdae TPW30.</title>
        <authorList>
            <person name="Tan P.W."/>
            <person name="Chan K.-G."/>
        </authorList>
    </citation>
    <scope>NUCLEOTIDE SEQUENCE [LARGE SCALE GENOMIC DNA]</scope>
    <source>
        <strain evidence="3 4">TPW30</strain>
    </source>
</reference>